<evidence type="ECO:0000256" key="1">
    <source>
        <dbReference type="SAM" id="MobiDB-lite"/>
    </source>
</evidence>
<protein>
    <submittedName>
        <fullName evidence="4">LANO_0F13630g1_1</fullName>
    </submittedName>
</protein>
<dbReference type="Proteomes" id="UP000189911">
    <property type="component" value="Chromosome F"/>
</dbReference>
<evidence type="ECO:0000313" key="4">
    <source>
        <dbReference type="EMBL" id="SCV01806.1"/>
    </source>
</evidence>
<dbReference type="OrthoDB" id="3824970at2759"/>
<keyword evidence="2" id="KW-1133">Transmembrane helix</keyword>
<keyword evidence="2" id="KW-0472">Membrane</keyword>
<dbReference type="AlphaFoldDB" id="A0A1G4KBT6"/>
<proteinExistence type="predicted"/>
<name>A0A1G4KBT6_9SACH</name>
<feature type="domain" description="CUE" evidence="3">
    <location>
        <begin position="62"/>
        <end position="104"/>
    </location>
</feature>
<dbReference type="Gene3D" id="1.10.287.4310">
    <property type="match status" value="1"/>
</dbReference>
<feature type="transmembrane region" description="Helical" evidence="2">
    <location>
        <begin position="6"/>
        <end position="23"/>
    </location>
</feature>
<dbReference type="InterPro" id="IPR003892">
    <property type="entry name" value="CUE"/>
</dbReference>
<dbReference type="Pfam" id="PF18499">
    <property type="entry name" value="Cue1_U7BR"/>
    <property type="match status" value="1"/>
</dbReference>
<feature type="region of interest" description="Disordered" evidence="1">
    <location>
        <begin position="28"/>
        <end position="64"/>
    </location>
</feature>
<evidence type="ECO:0000259" key="3">
    <source>
        <dbReference type="PROSITE" id="PS51140"/>
    </source>
</evidence>
<dbReference type="EMBL" id="LT598452">
    <property type="protein sequence ID" value="SCV01806.1"/>
    <property type="molecule type" value="Genomic_DNA"/>
</dbReference>
<gene>
    <name evidence="4" type="ORF">LANO_0F13630G</name>
</gene>
<dbReference type="Pfam" id="PF02845">
    <property type="entry name" value="CUE"/>
    <property type="match status" value="1"/>
</dbReference>
<accession>A0A1G4KBT6</accession>
<dbReference type="PROSITE" id="PS51140">
    <property type="entry name" value="CUE"/>
    <property type="match status" value="1"/>
</dbReference>
<keyword evidence="5" id="KW-1185">Reference proteome</keyword>
<keyword evidence="2" id="KW-0812">Transmembrane</keyword>
<organism evidence="4 5">
    <name type="scientific">Lachancea nothofagi CBS 11611</name>
    <dbReference type="NCBI Taxonomy" id="1266666"/>
    <lineage>
        <taxon>Eukaryota</taxon>
        <taxon>Fungi</taxon>
        <taxon>Dikarya</taxon>
        <taxon>Ascomycota</taxon>
        <taxon>Saccharomycotina</taxon>
        <taxon>Saccharomycetes</taxon>
        <taxon>Saccharomycetales</taxon>
        <taxon>Saccharomycetaceae</taxon>
        <taxon>Lachancea</taxon>
    </lineage>
</organism>
<feature type="compositionally biased region" description="Polar residues" evidence="1">
    <location>
        <begin position="113"/>
        <end position="130"/>
    </location>
</feature>
<sequence>MDSSTIAFLAVILATFVLVKWLLQSESHPSARQAPATGSATGSSTGRSRNATATRRRPKRPVTEDMIDVVKSLAPTLHREQIKHSLEDTGSVEETVEKFLRGDEFAFPPGYSAQDSTAGSETVQANSGGPENSDPRKKSNIKPNDLLNKYKVDINEELSGLDYPELSIEERKRFLVWQARKNMEEKLKKDETLSELLK</sequence>
<feature type="region of interest" description="Disordered" evidence="1">
    <location>
        <begin position="109"/>
        <end position="143"/>
    </location>
</feature>
<reference evidence="5" key="1">
    <citation type="submission" date="2016-03" db="EMBL/GenBank/DDBJ databases">
        <authorList>
            <person name="Devillers Hugo."/>
        </authorList>
    </citation>
    <scope>NUCLEOTIDE SEQUENCE [LARGE SCALE GENOMIC DNA]</scope>
</reference>
<dbReference type="Gene3D" id="1.10.8.10">
    <property type="entry name" value="DNA helicase RuvA subunit, C-terminal domain"/>
    <property type="match status" value="1"/>
</dbReference>
<evidence type="ECO:0000256" key="2">
    <source>
        <dbReference type="SAM" id="Phobius"/>
    </source>
</evidence>
<evidence type="ECO:0000313" key="5">
    <source>
        <dbReference type="Proteomes" id="UP000189911"/>
    </source>
</evidence>
<dbReference type="GO" id="GO:0043130">
    <property type="term" value="F:ubiquitin binding"/>
    <property type="evidence" value="ECO:0007669"/>
    <property type="project" value="InterPro"/>
</dbReference>
<dbReference type="CDD" id="cd14424">
    <property type="entry name" value="CUE_Cue1p_like"/>
    <property type="match status" value="1"/>
</dbReference>
<feature type="compositionally biased region" description="Low complexity" evidence="1">
    <location>
        <begin position="34"/>
        <end position="46"/>
    </location>
</feature>
<dbReference type="SMART" id="SM00546">
    <property type="entry name" value="CUE"/>
    <property type="match status" value="1"/>
</dbReference>
<dbReference type="InterPro" id="IPR041158">
    <property type="entry name" value="Cue1_U7BR"/>
</dbReference>